<dbReference type="SUPFAM" id="SSF52540">
    <property type="entry name" value="P-loop containing nucleoside triphosphate hydrolases"/>
    <property type="match status" value="1"/>
</dbReference>
<evidence type="ECO:0000256" key="6">
    <source>
        <dbReference type="ARBA" id="ARBA00022824"/>
    </source>
</evidence>
<dbReference type="InterPro" id="IPR042292">
    <property type="entry name" value="ARL15"/>
</dbReference>
<evidence type="ECO:0000313" key="12">
    <source>
        <dbReference type="EMBL" id="CAB3386190.1"/>
    </source>
</evidence>
<comment type="caution">
    <text evidence="12">The sequence shown here is derived from an EMBL/GenBank/DDBJ whole genome shotgun (WGS) entry which is preliminary data.</text>
</comment>
<evidence type="ECO:0000256" key="4">
    <source>
        <dbReference type="ARBA" id="ARBA00022692"/>
    </source>
</evidence>
<evidence type="ECO:0000256" key="11">
    <source>
        <dbReference type="SAM" id="Phobius"/>
    </source>
</evidence>
<comment type="subcellular location">
    <subcellularLocation>
        <location evidence="1">Endoplasmic reticulum membrane</location>
        <topology evidence="1">Single-pass membrane protein</topology>
    </subcellularLocation>
</comment>
<keyword evidence="6" id="KW-0256">Endoplasmic reticulum</keyword>
<evidence type="ECO:0000256" key="3">
    <source>
        <dbReference type="ARBA" id="ARBA00020256"/>
    </source>
</evidence>
<keyword evidence="8" id="KW-0342">GTP-binding</keyword>
<dbReference type="SMART" id="SM00177">
    <property type="entry name" value="ARF"/>
    <property type="match status" value="1"/>
</dbReference>
<accession>A0A8S1DUL0</accession>
<dbReference type="GO" id="GO:0005789">
    <property type="term" value="C:endoplasmic reticulum membrane"/>
    <property type="evidence" value="ECO:0007669"/>
    <property type="project" value="UniProtKB-SubCell"/>
</dbReference>
<protein>
    <recommendedName>
        <fullName evidence="3">Signal recognition particle receptor subunit beta</fullName>
    </recommendedName>
</protein>
<organism evidence="12 13">
    <name type="scientific">Cloeon dipterum</name>
    <dbReference type="NCBI Taxonomy" id="197152"/>
    <lineage>
        <taxon>Eukaryota</taxon>
        <taxon>Metazoa</taxon>
        <taxon>Ecdysozoa</taxon>
        <taxon>Arthropoda</taxon>
        <taxon>Hexapoda</taxon>
        <taxon>Insecta</taxon>
        <taxon>Pterygota</taxon>
        <taxon>Palaeoptera</taxon>
        <taxon>Ephemeroptera</taxon>
        <taxon>Pisciforma</taxon>
        <taxon>Baetidae</taxon>
        <taxon>Cloeon</taxon>
    </lineage>
</organism>
<evidence type="ECO:0000256" key="7">
    <source>
        <dbReference type="ARBA" id="ARBA00022989"/>
    </source>
</evidence>
<sequence length="238" mass="26614">MALSPEILGILIAVFVIALTAAFLFWQRRRTSRSGILVVGLNDSGKTLMFSQIVYNEFVDTFTSMKENIGDFTASKSVLKIIDIPGHERVRAKFFDEHKRNARGIAFLVDASNLQSNIRDAAEYLYSILTDPVIASSAPSFLIVCNKQDQTMAKGSVAVKKLLEKELNLLRKTKSSRLASLDNTTDNAVFLGQEDKDFEFEHLNKIKVEFAETALFSAANEEGVQLEQVEDWLERVSA</sequence>
<comment type="similarity">
    <text evidence="2">Belongs to the SRP receptor beta subunit family.</text>
</comment>
<evidence type="ECO:0000256" key="5">
    <source>
        <dbReference type="ARBA" id="ARBA00022741"/>
    </source>
</evidence>
<evidence type="ECO:0000313" key="13">
    <source>
        <dbReference type="Proteomes" id="UP000494165"/>
    </source>
</evidence>
<keyword evidence="9 11" id="KW-0472">Membrane</keyword>
<dbReference type="InterPro" id="IPR027417">
    <property type="entry name" value="P-loop_NTPase"/>
</dbReference>
<keyword evidence="13" id="KW-1185">Reference proteome</keyword>
<dbReference type="AlphaFoldDB" id="A0A8S1DUL0"/>
<dbReference type="PANTHER" id="PTHR46693">
    <property type="entry name" value="ADP-RIBOSYLATION FACTOR-LIKE PROTEIN 15"/>
    <property type="match status" value="1"/>
</dbReference>
<dbReference type="CDD" id="cd04105">
    <property type="entry name" value="SR_beta"/>
    <property type="match status" value="1"/>
</dbReference>
<feature type="transmembrane region" description="Helical" evidence="11">
    <location>
        <begin position="6"/>
        <end position="26"/>
    </location>
</feature>
<evidence type="ECO:0000256" key="1">
    <source>
        <dbReference type="ARBA" id="ARBA00004389"/>
    </source>
</evidence>
<proteinExistence type="inferred from homology"/>
<evidence type="ECO:0000256" key="10">
    <source>
        <dbReference type="ARBA" id="ARBA00023170"/>
    </source>
</evidence>
<dbReference type="Pfam" id="PF09439">
    <property type="entry name" value="SRPRB"/>
    <property type="match status" value="1"/>
</dbReference>
<dbReference type="Proteomes" id="UP000494165">
    <property type="component" value="Unassembled WGS sequence"/>
</dbReference>
<dbReference type="PANTHER" id="PTHR46693:SF1">
    <property type="entry name" value="ADP-RIBOSYLATION FACTOR-LIKE PROTEIN 15"/>
    <property type="match status" value="1"/>
</dbReference>
<keyword evidence="5" id="KW-0547">Nucleotide-binding</keyword>
<dbReference type="OrthoDB" id="41266at2759"/>
<name>A0A8S1DUL0_9INSE</name>
<dbReference type="EMBL" id="CADEPI010000460">
    <property type="protein sequence ID" value="CAB3386190.1"/>
    <property type="molecule type" value="Genomic_DNA"/>
</dbReference>
<dbReference type="Gene3D" id="3.40.50.300">
    <property type="entry name" value="P-loop containing nucleotide triphosphate hydrolases"/>
    <property type="match status" value="1"/>
</dbReference>
<dbReference type="GO" id="GO:0005525">
    <property type="term" value="F:GTP binding"/>
    <property type="evidence" value="ECO:0007669"/>
    <property type="project" value="UniProtKB-KW"/>
</dbReference>
<dbReference type="InterPro" id="IPR019009">
    <property type="entry name" value="SRP_receptor_beta_su"/>
</dbReference>
<keyword evidence="4 11" id="KW-0812">Transmembrane</keyword>
<reference evidence="12 13" key="1">
    <citation type="submission" date="2020-04" db="EMBL/GenBank/DDBJ databases">
        <authorList>
            <person name="Alioto T."/>
            <person name="Alioto T."/>
            <person name="Gomez Garrido J."/>
        </authorList>
    </citation>
    <scope>NUCLEOTIDE SEQUENCE [LARGE SCALE GENOMIC DNA]</scope>
</reference>
<evidence type="ECO:0000256" key="2">
    <source>
        <dbReference type="ARBA" id="ARBA00005619"/>
    </source>
</evidence>
<keyword evidence="7 11" id="KW-1133">Transmembrane helix</keyword>
<gene>
    <name evidence="12" type="ORF">CLODIP_2_CD00916</name>
</gene>
<keyword evidence="10" id="KW-0675">Receptor</keyword>
<evidence type="ECO:0000256" key="8">
    <source>
        <dbReference type="ARBA" id="ARBA00023134"/>
    </source>
</evidence>
<evidence type="ECO:0000256" key="9">
    <source>
        <dbReference type="ARBA" id="ARBA00023136"/>
    </source>
</evidence>